<proteinExistence type="predicted"/>
<reference evidence="1 2" key="1">
    <citation type="submission" date="2016-04" db="EMBL/GenBank/DDBJ databases">
        <title>Genome analyses suggest a sexual origin of heterokaryosis in a supposedly ancient asexual fungus.</title>
        <authorList>
            <person name="Ropars J."/>
            <person name="Sedzielewska K."/>
            <person name="Noel J."/>
            <person name="Charron P."/>
            <person name="Farinelli L."/>
            <person name="Marton T."/>
            <person name="Kruger M."/>
            <person name="Pelin A."/>
            <person name="Brachmann A."/>
            <person name="Corradi N."/>
        </authorList>
    </citation>
    <scope>NUCLEOTIDE SEQUENCE [LARGE SCALE GENOMIC DNA]</scope>
    <source>
        <strain evidence="1 2">A5</strain>
    </source>
</reference>
<evidence type="ECO:0000313" key="2">
    <source>
        <dbReference type="Proteomes" id="UP000232722"/>
    </source>
</evidence>
<dbReference type="Proteomes" id="UP000232722">
    <property type="component" value="Unassembled WGS sequence"/>
</dbReference>
<reference evidence="1 2" key="2">
    <citation type="submission" date="2017-09" db="EMBL/GenBank/DDBJ databases">
        <title>Extensive intraspecific genome diversity in a model arbuscular mycorrhizal fungus.</title>
        <authorList>
            <person name="Chen E.C."/>
            <person name="Morin E."/>
            <person name="Beaudet D."/>
            <person name="Noel J."/>
            <person name="Ndikumana S."/>
            <person name="Charron P."/>
            <person name="St-Onge C."/>
            <person name="Giorgi J."/>
            <person name="Grigoriev I.V."/>
            <person name="Roux C."/>
            <person name="Martin F.M."/>
            <person name="Corradi N."/>
        </authorList>
    </citation>
    <scope>NUCLEOTIDE SEQUENCE [LARGE SCALE GENOMIC DNA]</scope>
    <source>
        <strain evidence="1 2">A5</strain>
    </source>
</reference>
<accession>A0A2N0PBQ8</accession>
<protein>
    <submittedName>
        <fullName evidence="1">Uncharacterized protein</fullName>
    </submittedName>
</protein>
<dbReference type="EMBL" id="LLXJ01001040">
    <property type="protein sequence ID" value="PKC04254.1"/>
    <property type="molecule type" value="Genomic_DNA"/>
</dbReference>
<sequence>MPRRHRMDPFQIHQDSRMLSILREEGTIYKAVWNDGLIVDWDDNVQEYVRRCISRKSTNCRGRVQSIYAKAKIYVKEFEEQERDLPELSLSVKLRMCTACLNRAMSQRLDLSKKISIQVTWQMDLQELLNNLH</sequence>
<gene>
    <name evidence="1" type="ORF">RhiirA5_449318</name>
</gene>
<dbReference type="VEuPathDB" id="FungiDB:RhiirFUN_008643"/>
<comment type="caution">
    <text evidence="1">The sequence shown here is derived from an EMBL/GenBank/DDBJ whole genome shotgun (WGS) entry which is preliminary data.</text>
</comment>
<dbReference type="AlphaFoldDB" id="A0A2N0PBQ8"/>
<evidence type="ECO:0000313" key="1">
    <source>
        <dbReference type="EMBL" id="PKC04254.1"/>
    </source>
</evidence>
<dbReference type="VEuPathDB" id="FungiDB:FUN_008278"/>
<name>A0A2N0PBQ8_9GLOM</name>
<organism evidence="1 2">
    <name type="scientific">Rhizophagus irregularis</name>
    <dbReference type="NCBI Taxonomy" id="588596"/>
    <lineage>
        <taxon>Eukaryota</taxon>
        <taxon>Fungi</taxon>
        <taxon>Fungi incertae sedis</taxon>
        <taxon>Mucoromycota</taxon>
        <taxon>Glomeromycotina</taxon>
        <taxon>Glomeromycetes</taxon>
        <taxon>Glomerales</taxon>
        <taxon>Glomeraceae</taxon>
        <taxon>Rhizophagus</taxon>
    </lineage>
</organism>